<accession>A0A1M3SZS0</accession>
<evidence type="ECO:0000313" key="2">
    <source>
        <dbReference type="Proteomes" id="UP000184063"/>
    </source>
</evidence>
<gene>
    <name evidence="1" type="ORF">ASPFODRAFT_38441</name>
</gene>
<name>A0A1M3SZS0_ASPLC</name>
<dbReference type="Proteomes" id="UP000184063">
    <property type="component" value="Unassembled WGS sequence"/>
</dbReference>
<evidence type="ECO:0000313" key="1">
    <source>
        <dbReference type="EMBL" id="OJZ79997.1"/>
    </source>
</evidence>
<protein>
    <submittedName>
        <fullName evidence="1">Uncharacterized protein</fullName>
    </submittedName>
</protein>
<reference evidence="2" key="1">
    <citation type="journal article" date="2017" name="Genome Biol.">
        <title>Comparative genomics reveals high biological diversity and specific adaptations in the industrially and medically important fungal genus Aspergillus.</title>
        <authorList>
            <person name="de Vries R.P."/>
            <person name="Riley R."/>
            <person name="Wiebenga A."/>
            <person name="Aguilar-Osorio G."/>
            <person name="Amillis S."/>
            <person name="Uchima C.A."/>
            <person name="Anderluh G."/>
            <person name="Asadollahi M."/>
            <person name="Askin M."/>
            <person name="Barry K."/>
            <person name="Battaglia E."/>
            <person name="Bayram O."/>
            <person name="Benocci T."/>
            <person name="Braus-Stromeyer S.A."/>
            <person name="Caldana C."/>
            <person name="Canovas D."/>
            <person name="Cerqueira G.C."/>
            <person name="Chen F."/>
            <person name="Chen W."/>
            <person name="Choi C."/>
            <person name="Clum A."/>
            <person name="Dos Santos R.A."/>
            <person name="Damasio A.R."/>
            <person name="Diallinas G."/>
            <person name="Emri T."/>
            <person name="Fekete E."/>
            <person name="Flipphi M."/>
            <person name="Freyberg S."/>
            <person name="Gallo A."/>
            <person name="Gournas C."/>
            <person name="Habgood R."/>
            <person name="Hainaut M."/>
            <person name="Harispe M.L."/>
            <person name="Henrissat B."/>
            <person name="Hilden K.S."/>
            <person name="Hope R."/>
            <person name="Hossain A."/>
            <person name="Karabika E."/>
            <person name="Karaffa L."/>
            <person name="Karanyi Z."/>
            <person name="Krasevec N."/>
            <person name="Kuo A."/>
            <person name="Kusch H."/>
            <person name="LaButti K."/>
            <person name="Lagendijk E.L."/>
            <person name="Lapidus A."/>
            <person name="Levasseur A."/>
            <person name="Lindquist E."/>
            <person name="Lipzen A."/>
            <person name="Logrieco A.F."/>
            <person name="MacCabe A."/>
            <person name="Maekelae M.R."/>
            <person name="Malavazi I."/>
            <person name="Melin P."/>
            <person name="Meyer V."/>
            <person name="Mielnichuk N."/>
            <person name="Miskei M."/>
            <person name="Molnar A.P."/>
            <person name="Mule G."/>
            <person name="Ngan C.Y."/>
            <person name="Orejas M."/>
            <person name="Orosz E."/>
            <person name="Ouedraogo J.P."/>
            <person name="Overkamp K.M."/>
            <person name="Park H.-S."/>
            <person name="Perrone G."/>
            <person name="Piumi F."/>
            <person name="Punt P.J."/>
            <person name="Ram A.F."/>
            <person name="Ramon A."/>
            <person name="Rauscher S."/>
            <person name="Record E."/>
            <person name="Riano-Pachon D.M."/>
            <person name="Robert V."/>
            <person name="Roehrig J."/>
            <person name="Ruller R."/>
            <person name="Salamov A."/>
            <person name="Salih N.S."/>
            <person name="Samson R.A."/>
            <person name="Sandor E."/>
            <person name="Sanguinetti M."/>
            <person name="Schuetze T."/>
            <person name="Sepcic K."/>
            <person name="Shelest E."/>
            <person name="Sherlock G."/>
            <person name="Sophianopoulou V."/>
            <person name="Squina F.M."/>
            <person name="Sun H."/>
            <person name="Susca A."/>
            <person name="Todd R.B."/>
            <person name="Tsang A."/>
            <person name="Unkles S.E."/>
            <person name="van de Wiele N."/>
            <person name="van Rossen-Uffink D."/>
            <person name="Oliveira J.V."/>
            <person name="Vesth T.C."/>
            <person name="Visser J."/>
            <person name="Yu J.-H."/>
            <person name="Zhou M."/>
            <person name="Andersen M.R."/>
            <person name="Archer D.B."/>
            <person name="Baker S.E."/>
            <person name="Benoit I."/>
            <person name="Brakhage A.A."/>
            <person name="Braus G.H."/>
            <person name="Fischer R."/>
            <person name="Frisvad J.C."/>
            <person name="Goldman G.H."/>
            <person name="Houbraken J."/>
            <person name="Oakley B."/>
            <person name="Pocsi I."/>
            <person name="Scazzocchio C."/>
            <person name="Seiboth B."/>
            <person name="vanKuyk P.A."/>
            <person name="Wortman J."/>
            <person name="Dyer P.S."/>
            <person name="Grigoriev I.V."/>
        </authorList>
    </citation>
    <scope>NUCLEOTIDE SEQUENCE [LARGE SCALE GENOMIC DNA]</scope>
    <source>
        <strain evidence="2">CBS 106.47</strain>
    </source>
</reference>
<dbReference type="EMBL" id="KV878263">
    <property type="protein sequence ID" value="OJZ79997.1"/>
    <property type="molecule type" value="Genomic_DNA"/>
</dbReference>
<dbReference type="AlphaFoldDB" id="A0A1M3SZS0"/>
<sequence length="208" mass="23679">MSNKLESSMQKEHSRMRGDDRLAAYLETEIRKCGSNGLALPDGNFLYGRFYSTLAIRKSLPVDTAPAESLRDWAFRLIESDAQDIAYRIRLQRYHTMALYHKRSRASAQSTSGFLAMNNNGDFDSRKPGNCLYKSEADMAKRILKEVAPGFFEPESPVYKHKLDHIKSRRIRCKGYPTLFTHFGPGILALIPSTDQPDQNRIGLSENE</sequence>
<dbReference type="OrthoDB" id="67027at2759"/>
<dbReference type="VEuPathDB" id="FungiDB:ASPFODRAFT_38441"/>
<proteinExistence type="predicted"/>
<organism evidence="1 2">
    <name type="scientific">Aspergillus luchuensis (strain CBS 106.47)</name>
    <dbReference type="NCBI Taxonomy" id="1137211"/>
    <lineage>
        <taxon>Eukaryota</taxon>
        <taxon>Fungi</taxon>
        <taxon>Dikarya</taxon>
        <taxon>Ascomycota</taxon>
        <taxon>Pezizomycotina</taxon>
        <taxon>Eurotiomycetes</taxon>
        <taxon>Eurotiomycetidae</taxon>
        <taxon>Eurotiales</taxon>
        <taxon>Aspergillaceae</taxon>
        <taxon>Aspergillus</taxon>
        <taxon>Aspergillus subgen. Circumdati</taxon>
    </lineage>
</organism>